<dbReference type="InterPro" id="IPR003661">
    <property type="entry name" value="HisK_dim/P_dom"/>
</dbReference>
<keyword evidence="7" id="KW-0418">Kinase</keyword>
<feature type="domain" description="Histidine kinase" evidence="12">
    <location>
        <begin position="227"/>
        <end position="440"/>
    </location>
</feature>
<dbReference type="PRINTS" id="PR00344">
    <property type="entry name" value="BCTRLSENSOR"/>
</dbReference>
<dbReference type="InterPro" id="IPR003594">
    <property type="entry name" value="HATPase_dom"/>
</dbReference>
<gene>
    <name evidence="14" type="ORF">METUNv1_00347</name>
</gene>
<dbReference type="CDD" id="cd00075">
    <property type="entry name" value="HATPase"/>
    <property type="match status" value="1"/>
</dbReference>
<dbReference type="SMART" id="SM00387">
    <property type="entry name" value="HATPase_c"/>
    <property type="match status" value="1"/>
</dbReference>
<evidence type="ECO:0000256" key="4">
    <source>
        <dbReference type="ARBA" id="ARBA00022553"/>
    </source>
</evidence>
<evidence type="ECO:0000256" key="10">
    <source>
        <dbReference type="ARBA" id="ARBA00023136"/>
    </source>
</evidence>
<dbReference type="eggNOG" id="COG2205">
    <property type="taxonomic scope" value="Bacteria"/>
</dbReference>
<dbReference type="InterPro" id="IPR036097">
    <property type="entry name" value="HisK_dim/P_sf"/>
</dbReference>
<keyword evidence="15" id="KW-1185">Reference proteome</keyword>
<dbReference type="InterPro" id="IPR036890">
    <property type="entry name" value="HATPase_C_sf"/>
</dbReference>
<evidence type="ECO:0000256" key="5">
    <source>
        <dbReference type="ARBA" id="ARBA00022679"/>
    </source>
</evidence>
<organism evidence="14 15">
    <name type="scientific">Methyloversatilis universalis (strain ATCC BAA-1314 / DSM 25237 / JCM 13912 / CCUG 52030 / FAM5)</name>
    <dbReference type="NCBI Taxonomy" id="1000565"/>
    <lineage>
        <taxon>Bacteria</taxon>
        <taxon>Pseudomonadati</taxon>
        <taxon>Pseudomonadota</taxon>
        <taxon>Betaproteobacteria</taxon>
        <taxon>Nitrosomonadales</taxon>
        <taxon>Sterolibacteriaceae</taxon>
        <taxon>Methyloversatilis</taxon>
    </lineage>
</organism>
<evidence type="ECO:0000256" key="1">
    <source>
        <dbReference type="ARBA" id="ARBA00000085"/>
    </source>
</evidence>
<comment type="subcellular location">
    <subcellularLocation>
        <location evidence="2">Membrane</location>
    </subcellularLocation>
</comment>
<evidence type="ECO:0000256" key="7">
    <source>
        <dbReference type="ARBA" id="ARBA00022777"/>
    </source>
</evidence>
<dbReference type="InterPro" id="IPR005467">
    <property type="entry name" value="His_kinase_dom"/>
</dbReference>
<dbReference type="PROSITE" id="PS50109">
    <property type="entry name" value="HIS_KIN"/>
    <property type="match status" value="1"/>
</dbReference>
<dbReference type="GO" id="GO:0005886">
    <property type="term" value="C:plasma membrane"/>
    <property type="evidence" value="ECO:0007669"/>
    <property type="project" value="TreeGrafter"/>
</dbReference>
<dbReference type="PANTHER" id="PTHR45436:SF1">
    <property type="entry name" value="SENSOR PROTEIN QSEC"/>
    <property type="match status" value="1"/>
</dbReference>
<comment type="caution">
    <text evidence="14">The sequence shown here is derived from an EMBL/GenBank/DDBJ whole genome shotgun (WGS) entry which is preliminary data.</text>
</comment>
<evidence type="ECO:0000313" key="15">
    <source>
        <dbReference type="Proteomes" id="UP000005019"/>
    </source>
</evidence>
<evidence type="ECO:0000313" key="14">
    <source>
        <dbReference type="EMBL" id="EGK73175.1"/>
    </source>
</evidence>
<dbReference type="EMBL" id="AFHG01000029">
    <property type="protein sequence ID" value="EGK73175.1"/>
    <property type="molecule type" value="Genomic_DNA"/>
</dbReference>
<dbReference type="EC" id="2.7.13.3" evidence="3"/>
<evidence type="ECO:0000256" key="6">
    <source>
        <dbReference type="ARBA" id="ARBA00022692"/>
    </source>
</evidence>
<evidence type="ECO:0000259" key="12">
    <source>
        <dbReference type="PROSITE" id="PS50109"/>
    </source>
</evidence>
<keyword evidence="5" id="KW-0808">Transferase</keyword>
<dbReference type="PANTHER" id="PTHR45436">
    <property type="entry name" value="SENSOR HISTIDINE KINASE YKOH"/>
    <property type="match status" value="1"/>
</dbReference>
<dbReference type="Pfam" id="PF08521">
    <property type="entry name" value="2CSK_N"/>
    <property type="match status" value="1"/>
</dbReference>
<proteinExistence type="predicted"/>
<dbReference type="Gene3D" id="1.10.287.130">
    <property type="match status" value="1"/>
</dbReference>
<evidence type="ECO:0000256" key="9">
    <source>
        <dbReference type="ARBA" id="ARBA00023012"/>
    </source>
</evidence>
<accession>F5R7Z7</accession>
<dbReference type="SMART" id="SM00388">
    <property type="entry name" value="HisKA"/>
    <property type="match status" value="1"/>
</dbReference>
<dbReference type="InterPro" id="IPR050428">
    <property type="entry name" value="TCS_sensor_his_kinase"/>
</dbReference>
<evidence type="ECO:0000259" key="13">
    <source>
        <dbReference type="PROSITE" id="PS50885"/>
    </source>
</evidence>
<dbReference type="InterPro" id="IPR013727">
    <property type="entry name" value="2CSK_N"/>
</dbReference>
<dbReference type="STRING" id="1000565.METUNv1_00347"/>
<evidence type="ECO:0000256" key="3">
    <source>
        <dbReference type="ARBA" id="ARBA00012438"/>
    </source>
</evidence>
<feature type="transmembrane region" description="Helical" evidence="11">
    <location>
        <begin position="143"/>
        <end position="170"/>
    </location>
</feature>
<protein>
    <recommendedName>
        <fullName evidence="3">histidine kinase</fullName>
        <ecNumber evidence="3">2.7.13.3</ecNumber>
    </recommendedName>
</protein>
<name>F5R7Z7_METUF</name>
<evidence type="ECO:0000256" key="8">
    <source>
        <dbReference type="ARBA" id="ARBA00022989"/>
    </source>
</evidence>
<dbReference type="CDD" id="cd00082">
    <property type="entry name" value="HisKA"/>
    <property type="match status" value="1"/>
</dbReference>
<sequence>MALLIVPLVLLLVVSLLLDYRFALDQANDAYDHELADAAAAIAARIRVRDTGIEVTLPEDVIRILRGSGDELFYRVIAPDGETLAGVPDLKPSAHGDTLRIGDDTLDARPVRTAVLRTPTSAGVVTVVVAETTHKRRLVADRILFAVMWPNLTFMLVALVLVIAAVSIGLRPLRVLSSEIEARSARDLGLLPVDGVPAETLPLVTAINRLLGRLRAASESQQKFLADAAHQLRTPLAALQTQLELAYEEAPPAQQGRIRQLLAAAHRIGHLAHQLLALARAAPEAAAGHDHHQVDLPELAGEAVSDALDRALERGIDLGLEAAPARILGSTWLLREVMSNLIDNALTHAPTGARVTVRTGVEDGRPFLEVEDDGPGIAEEDRERVFDRFYRCPQTRGPGSGLGLAIVREIAQLHDAEACVHPPRAGGRGVCVRVKFPASGAP</sequence>
<dbReference type="Pfam" id="PF02518">
    <property type="entry name" value="HATPase_c"/>
    <property type="match status" value="1"/>
</dbReference>
<dbReference type="Proteomes" id="UP000005019">
    <property type="component" value="Unassembled WGS sequence"/>
</dbReference>
<dbReference type="PROSITE" id="PS50885">
    <property type="entry name" value="HAMP"/>
    <property type="match status" value="1"/>
</dbReference>
<keyword evidence="10 11" id="KW-0472">Membrane</keyword>
<dbReference type="InterPro" id="IPR003660">
    <property type="entry name" value="HAMP_dom"/>
</dbReference>
<keyword evidence="6 11" id="KW-0812">Transmembrane</keyword>
<keyword evidence="8 11" id="KW-1133">Transmembrane helix</keyword>
<evidence type="ECO:0000256" key="11">
    <source>
        <dbReference type="SAM" id="Phobius"/>
    </source>
</evidence>
<keyword evidence="9" id="KW-0902">Two-component regulatory system</keyword>
<feature type="domain" description="HAMP" evidence="13">
    <location>
        <begin position="167"/>
        <end position="219"/>
    </location>
</feature>
<evidence type="ECO:0000256" key="2">
    <source>
        <dbReference type="ARBA" id="ARBA00004370"/>
    </source>
</evidence>
<reference evidence="14 15" key="1">
    <citation type="journal article" date="2011" name="J. Bacteriol.">
        <title>Genome sequence of Methyloversatilis universalis FAM5T, a methylotrophic representative of the order Rhodocyclales.</title>
        <authorList>
            <person name="Kittichotirat W."/>
            <person name="Good N.M."/>
            <person name="Hall R."/>
            <person name="Bringel F."/>
            <person name="Lajus A."/>
            <person name="Medigue C."/>
            <person name="Smalley N.E."/>
            <person name="Beck D."/>
            <person name="Bumgarner R."/>
            <person name="Vuilleumier S."/>
            <person name="Kalyuzhnaya M.G."/>
        </authorList>
    </citation>
    <scope>NUCLEOTIDE SEQUENCE [LARGE SCALE GENOMIC DNA]</scope>
    <source>
        <strain evidence="15">ATCC BAA-1314 / JCM 13912 / FAM5</strain>
    </source>
</reference>
<dbReference type="GO" id="GO:0000155">
    <property type="term" value="F:phosphorelay sensor kinase activity"/>
    <property type="evidence" value="ECO:0007669"/>
    <property type="project" value="InterPro"/>
</dbReference>
<dbReference type="Gene3D" id="3.30.565.10">
    <property type="entry name" value="Histidine kinase-like ATPase, C-terminal domain"/>
    <property type="match status" value="1"/>
</dbReference>
<dbReference type="Pfam" id="PF00512">
    <property type="entry name" value="HisKA"/>
    <property type="match status" value="1"/>
</dbReference>
<dbReference type="AlphaFoldDB" id="F5R7Z7"/>
<comment type="catalytic activity">
    <reaction evidence="1">
        <text>ATP + protein L-histidine = ADP + protein N-phospho-L-histidine.</text>
        <dbReference type="EC" id="2.7.13.3"/>
    </reaction>
</comment>
<dbReference type="SUPFAM" id="SSF55874">
    <property type="entry name" value="ATPase domain of HSP90 chaperone/DNA topoisomerase II/histidine kinase"/>
    <property type="match status" value="1"/>
</dbReference>
<dbReference type="InterPro" id="IPR004358">
    <property type="entry name" value="Sig_transdc_His_kin-like_C"/>
</dbReference>
<dbReference type="SUPFAM" id="SSF47384">
    <property type="entry name" value="Homodimeric domain of signal transducing histidine kinase"/>
    <property type="match status" value="1"/>
</dbReference>
<keyword evidence="4" id="KW-0597">Phosphoprotein</keyword>